<protein>
    <recommendedName>
        <fullName evidence="4">DUF3040 domain-containing protein</fullName>
    </recommendedName>
</protein>
<gene>
    <name evidence="2" type="ORF">IW248_000797</name>
</gene>
<evidence type="ECO:0000256" key="1">
    <source>
        <dbReference type="SAM" id="Phobius"/>
    </source>
</evidence>
<feature type="transmembrane region" description="Helical" evidence="1">
    <location>
        <begin position="54"/>
        <end position="74"/>
    </location>
</feature>
<feature type="transmembrane region" description="Helical" evidence="1">
    <location>
        <begin position="32"/>
        <end position="48"/>
    </location>
</feature>
<reference evidence="2 3" key="1">
    <citation type="submission" date="2020-11" db="EMBL/GenBank/DDBJ databases">
        <title>Sequencing the genomes of 1000 actinobacteria strains.</title>
        <authorList>
            <person name="Klenk H.-P."/>
        </authorList>
    </citation>
    <scope>NUCLEOTIDE SEQUENCE [LARGE SCALE GENOMIC DNA]</scope>
    <source>
        <strain evidence="2 3">DSM 101692</strain>
    </source>
</reference>
<evidence type="ECO:0000313" key="2">
    <source>
        <dbReference type="EMBL" id="MBG6064510.1"/>
    </source>
</evidence>
<comment type="caution">
    <text evidence="2">The sequence shown here is derived from an EMBL/GenBank/DDBJ whole genome shotgun (WGS) entry which is preliminary data.</text>
</comment>
<feature type="transmembrane region" description="Helical" evidence="1">
    <location>
        <begin position="95"/>
        <end position="116"/>
    </location>
</feature>
<keyword evidence="3" id="KW-1185">Reference proteome</keyword>
<feature type="transmembrane region" description="Helical" evidence="1">
    <location>
        <begin position="122"/>
        <end position="141"/>
    </location>
</feature>
<proteinExistence type="predicted"/>
<dbReference type="RefSeq" id="WP_196925695.1">
    <property type="nucleotide sequence ID" value="NZ_JADOTX010000001.1"/>
</dbReference>
<organism evidence="2 3">
    <name type="scientific">Micromonospora ureilytica</name>
    <dbReference type="NCBI Taxonomy" id="709868"/>
    <lineage>
        <taxon>Bacteria</taxon>
        <taxon>Bacillati</taxon>
        <taxon>Actinomycetota</taxon>
        <taxon>Actinomycetes</taxon>
        <taxon>Micromonosporales</taxon>
        <taxon>Micromonosporaceae</taxon>
        <taxon>Micromonospora</taxon>
    </lineage>
</organism>
<evidence type="ECO:0000313" key="3">
    <source>
        <dbReference type="Proteomes" id="UP000614915"/>
    </source>
</evidence>
<keyword evidence="1" id="KW-0812">Transmembrane</keyword>
<keyword evidence="1" id="KW-1133">Transmembrane helix</keyword>
<sequence length="152" mass="16285">MNTPTPEEARAALRDVDRRRTQTAAAAGRSRWGWIVAGVLIAAYGVLADREPQFVRTWGIAIVLLLLGVSLVGNTRLGGSLLRRPVRPRITPDPASLLWILLALAVLIGGTTIATAMEVPHVALWSGLAGGVLVAAAGPWWQRRILTRGTAR</sequence>
<dbReference type="Proteomes" id="UP000614915">
    <property type="component" value="Unassembled WGS sequence"/>
</dbReference>
<name>A0ABS0JBT8_9ACTN</name>
<dbReference type="EMBL" id="JADOTX010000001">
    <property type="protein sequence ID" value="MBG6064510.1"/>
    <property type="molecule type" value="Genomic_DNA"/>
</dbReference>
<evidence type="ECO:0008006" key="4">
    <source>
        <dbReference type="Google" id="ProtNLM"/>
    </source>
</evidence>
<accession>A0ABS0JBT8</accession>
<keyword evidence="1" id="KW-0472">Membrane</keyword>